<comment type="similarity">
    <text evidence="2">Belongs to the eukaryotic RPC7 RNA polymerase subunit family.</text>
</comment>
<comment type="caution">
    <text evidence="5">The sequence shown here is derived from an EMBL/GenBank/DDBJ whole genome shotgun (WGS) entry which is preliminary data.</text>
</comment>
<comment type="subcellular location">
    <subcellularLocation>
        <location evidence="1">Nucleus</location>
    </subcellularLocation>
</comment>
<evidence type="ECO:0000313" key="5">
    <source>
        <dbReference type="EMBL" id="KAJ2003831.1"/>
    </source>
</evidence>
<dbReference type="PANTHER" id="PTHR15367">
    <property type="entry name" value="DNA-DIRECTED RNA POLYMERASE III"/>
    <property type="match status" value="1"/>
</dbReference>
<evidence type="ECO:0000256" key="1">
    <source>
        <dbReference type="ARBA" id="ARBA00004123"/>
    </source>
</evidence>
<dbReference type="Proteomes" id="UP001150907">
    <property type="component" value="Unassembled WGS sequence"/>
</dbReference>
<dbReference type="AlphaFoldDB" id="A0A9W8BJX5"/>
<feature type="compositionally biased region" description="Acidic residues" evidence="4">
    <location>
        <begin position="196"/>
        <end position="210"/>
    </location>
</feature>
<gene>
    <name evidence="5" type="ORF">H4R26_002845</name>
</gene>
<feature type="compositionally biased region" description="Gly residues" evidence="4">
    <location>
        <begin position="211"/>
        <end position="220"/>
    </location>
</feature>
<dbReference type="OrthoDB" id="5377312at2759"/>
<keyword evidence="3" id="KW-0539">Nucleus</keyword>
<dbReference type="PANTHER" id="PTHR15367:SF2">
    <property type="entry name" value="DNA-DIRECTED RNA POLYMERASE III SUBUNIT"/>
    <property type="match status" value="1"/>
</dbReference>
<feature type="region of interest" description="Disordered" evidence="4">
    <location>
        <begin position="125"/>
        <end position="220"/>
    </location>
</feature>
<accession>A0A9W8BJX5</accession>
<keyword evidence="6" id="KW-1185">Reference proteome</keyword>
<evidence type="ECO:0000256" key="2">
    <source>
        <dbReference type="ARBA" id="ARBA00008352"/>
    </source>
</evidence>
<evidence type="ECO:0000313" key="6">
    <source>
        <dbReference type="Proteomes" id="UP001150907"/>
    </source>
</evidence>
<sequence length="220" mass="24385">MSRGRGRGRGGDGGNRREISALQTELLGKSIFSKNGDKHLGFPEYEVNAGRAASEEEKHVSELMEEFRNQLQSSVFYLQPPVAVRDIERFSDRFFKQAPQQSLKGLRTNVKLFPEELQSVVLKKRTKRTKAAVDNGDGLLNAINNARDDDEEDRDGKSGSDDDKSGKEEDDEAVDGEEEEDDEEDGNDYIDSYFDNGEEDDIGEIDEDDGGGGGGGGDYY</sequence>
<organism evidence="5 6">
    <name type="scientific">Coemansia thaxteri</name>
    <dbReference type="NCBI Taxonomy" id="2663907"/>
    <lineage>
        <taxon>Eukaryota</taxon>
        <taxon>Fungi</taxon>
        <taxon>Fungi incertae sedis</taxon>
        <taxon>Zoopagomycota</taxon>
        <taxon>Kickxellomycotina</taxon>
        <taxon>Kickxellomycetes</taxon>
        <taxon>Kickxellales</taxon>
        <taxon>Kickxellaceae</taxon>
        <taxon>Coemansia</taxon>
    </lineage>
</organism>
<proteinExistence type="inferred from homology"/>
<feature type="compositionally biased region" description="Basic and acidic residues" evidence="4">
    <location>
        <begin position="154"/>
        <end position="167"/>
    </location>
</feature>
<dbReference type="Pfam" id="PF11705">
    <property type="entry name" value="RNA_pol_3_Rpc31"/>
    <property type="match status" value="1"/>
</dbReference>
<dbReference type="InterPro" id="IPR024661">
    <property type="entry name" value="RNA_pol_III_Rpc31"/>
</dbReference>
<feature type="compositionally biased region" description="Acidic residues" evidence="4">
    <location>
        <begin position="168"/>
        <end position="188"/>
    </location>
</feature>
<reference evidence="5" key="1">
    <citation type="submission" date="2022-07" db="EMBL/GenBank/DDBJ databases">
        <title>Phylogenomic reconstructions and comparative analyses of Kickxellomycotina fungi.</title>
        <authorList>
            <person name="Reynolds N.K."/>
            <person name="Stajich J.E."/>
            <person name="Barry K."/>
            <person name="Grigoriev I.V."/>
            <person name="Crous P."/>
            <person name="Smith M.E."/>
        </authorList>
    </citation>
    <scope>NUCLEOTIDE SEQUENCE</scope>
    <source>
        <strain evidence="5">IMI 214461</strain>
    </source>
</reference>
<protein>
    <recommendedName>
        <fullName evidence="7">DNA-directed RNA polymerase III subunit</fullName>
    </recommendedName>
</protein>
<dbReference type="EMBL" id="JANBQF010000193">
    <property type="protein sequence ID" value="KAJ2003831.1"/>
    <property type="molecule type" value="Genomic_DNA"/>
</dbReference>
<dbReference type="GO" id="GO:0006383">
    <property type="term" value="P:transcription by RNA polymerase III"/>
    <property type="evidence" value="ECO:0007669"/>
    <property type="project" value="InterPro"/>
</dbReference>
<evidence type="ECO:0000256" key="3">
    <source>
        <dbReference type="ARBA" id="ARBA00023242"/>
    </source>
</evidence>
<name>A0A9W8BJX5_9FUNG</name>
<evidence type="ECO:0008006" key="7">
    <source>
        <dbReference type="Google" id="ProtNLM"/>
    </source>
</evidence>
<evidence type="ECO:0000256" key="4">
    <source>
        <dbReference type="SAM" id="MobiDB-lite"/>
    </source>
</evidence>
<dbReference type="GO" id="GO:0005666">
    <property type="term" value="C:RNA polymerase III complex"/>
    <property type="evidence" value="ECO:0007669"/>
    <property type="project" value="TreeGrafter"/>
</dbReference>